<dbReference type="Pfam" id="PF00144">
    <property type="entry name" value="Beta-lactamase"/>
    <property type="match status" value="1"/>
</dbReference>
<reference evidence="6" key="1">
    <citation type="journal article" date="2019" name="Int. J. Syst. Evol. Microbiol.">
        <title>The Global Catalogue of Microorganisms (GCM) 10K type strain sequencing project: providing services to taxonomists for standard genome sequencing and annotation.</title>
        <authorList>
            <consortium name="The Broad Institute Genomics Platform"/>
            <consortium name="The Broad Institute Genome Sequencing Center for Infectious Disease"/>
            <person name="Wu L."/>
            <person name="Ma J."/>
        </authorList>
    </citation>
    <scope>NUCLEOTIDE SEQUENCE [LARGE SCALE GENOMIC DNA]</scope>
    <source>
        <strain evidence="6">IBRC-M 10813</strain>
    </source>
</reference>
<evidence type="ECO:0000256" key="3">
    <source>
        <dbReference type="SAM" id="SignalP"/>
    </source>
</evidence>
<organism evidence="5 6">
    <name type="scientific">Salinithrix halophila</name>
    <dbReference type="NCBI Taxonomy" id="1485204"/>
    <lineage>
        <taxon>Bacteria</taxon>
        <taxon>Bacillati</taxon>
        <taxon>Bacillota</taxon>
        <taxon>Bacilli</taxon>
        <taxon>Bacillales</taxon>
        <taxon>Thermoactinomycetaceae</taxon>
        <taxon>Salinithrix</taxon>
    </lineage>
</organism>
<feature type="domain" description="Beta-lactamase-related" evidence="4">
    <location>
        <begin position="90"/>
        <end position="432"/>
    </location>
</feature>
<dbReference type="Gene3D" id="3.40.710.10">
    <property type="entry name" value="DD-peptidase/beta-lactamase superfamily"/>
    <property type="match status" value="1"/>
</dbReference>
<evidence type="ECO:0000313" key="6">
    <source>
        <dbReference type="Proteomes" id="UP001595843"/>
    </source>
</evidence>
<keyword evidence="6" id="KW-1185">Reference proteome</keyword>
<evidence type="ECO:0000259" key="4">
    <source>
        <dbReference type="Pfam" id="PF00144"/>
    </source>
</evidence>
<dbReference type="Proteomes" id="UP001595843">
    <property type="component" value="Unassembled WGS sequence"/>
</dbReference>
<dbReference type="InterPro" id="IPR001466">
    <property type="entry name" value="Beta-lactam-related"/>
</dbReference>
<evidence type="ECO:0000256" key="2">
    <source>
        <dbReference type="SAM" id="MobiDB-lite"/>
    </source>
</evidence>
<dbReference type="PANTHER" id="PTHR43283">
    <property type="entry name" value="BETA-LACTAMASE-RELATED"/>
    <property type="match status" value="1"/>
</dbReference>
<dbReference type="Gene3D" id="2.60.120.260">
    <property type="entry name" value="Galactose-binding domain-like"/>
    <property type="match status" value="1"/>
</dbReference>
<dbReference type="RefSeq" id="WP_380704065.1">
    <property type="nucleotide sequence ID" value="NZ_JBHSAP010000009.1"/>
</dbReference>
<evidence type="ECO:0000256" key="1">
    <source>
        <dbReference type="ARBA" id="ARBA00022801"/>
    </source>
</evidence>
<proteinExistence type="predicted"/>
<name>A0ABV8JHV8_9BACL</name>
<accession>A0ABV8JHV8</accession>
<feature type="chain" id="PRO_5045966643" evidence="3">
    <location>
        <begin position="28"/>
        <end position="574"/>
    </location>
</feature>
<dbReference type="EMBL" id="JBHSAP010000009">
    <property type="protein sequence ID" value="MFC4076796.1"/>
    <property type="molecule type" value="Genomic_DNA"/>
</dbReference>
<dbReference type="InterPro" id="IPR050789">
    <property type="entry name" value="Diverse_Enzym_Activities"/>
</dbReference>
<comment type="caution">
    <text evidence="5">The sequence shown here is derived from an EMBL/GenBank/DDBJ whole genome shotgun (WGS) entry which is preliminary data.</text>
</comment>
<dbReference type="InterPro" id="IPR012338">
    <property type="entry name" value="Beta-lactam/transpept-like"/>
</dbReference>
<gene>
    <name evidence="5" type="ORF">ACFOUO_08230</name>
</gene>
<dbReference type="SUPFAM" id="SSF56601">
    <property type="entry name" value="beta-lactamase/transpeptidase-like"/>
    <property type="match status" value="1"/>
</dbReference>
<dbReference type="GO" id="GO:0016787">
    <property type="term" value="F:hydrolase activity"/>
    <property type="evidence" value="ECO:0007669"/>
    <property type="project" value="UniProtKB-KW"/>
</dbReference>
<dbReference type="PANTHER" id="PTHR43283:SF11">
    <property type="entry name" value="BETA-LACTAMASE-RELATED DOMAIN-CONTAINING PROTEIN"/>
    <property type="match status" value="1"/>
</dbReference>
<keyword evidence="1 5" id="KW-0378">Hydrolase</keyword>
<evidence type="ECO:0000313" key="5">
    <source>
        <dbReference type="EMBL" id="MFC4076796.1"/>
    </source>
</evidence>
<dbReference type="Pfam" id="PF20773">
    <property type="entry name" value="InhA-like_MAM"/>
    <property type="match status" value="1"/>
</dbReference>
<sequence>MTNGVPWRKAFSVTLGLSLLSPLTVWGDEGSPKPMIETWTKKSEVGVDVIHQATGRPKSWDNPGRISPVLHPGSPRSAGMANGPLDAMDSFMEQEIQKGITPGAVVLIARRGAVVKVKAYGNAALYSDDQKTPLETPVPMRKDTIFDLASISKVFTSTAAMKLYEEGKFNLDDPVAKYIPEFAQNGKDKVTIRQLMTHTSGFEPWIPLWEMGNSREERMQIVFAHPLKDQPGSTYTYSDLNMVTLGALVEKLSGKGLDTYIKEAITGPLGMKDTMYNPPSSLRPRIAATEYQSSPDRGMVWGSVHDENAWSLGGVAGHAGVFSTARDLAIFAHTMLNGGKYGKTRVLKPETVKLMEVNQNQAFPGHDHGLGWELNEHWYMDALADIETMGHTGYTGTALAVSRKNAAMVITLTNRVHPTRNTPSINPVRRHIARMAADAISVPIPGKRGAWFGGYGDNLNRSLTSEEFPASESRTLAFETWYRTEAGLDYGSVEGSSDGKEWTALTSPFTGNSQGWEQQVIKLPEGVKFLRFRYHTDGSGNGRGWYVKAPRITNAQGKNLCVGWAGDGWEVRKR</sequence>
<feature type="region of interest" description="Disordered" evidence="2">
    <location>
        <begin position="54"/>
        <end position="76"/>
    </location>
</feature>
<keyword evidence="3" id="KW-0732">Signal</keyword>
<protein>
    <submittedName>
        <fullName evidence="5">Serine hydrolase</fullName>
    </submittedName>
</protein>
<feature type="signal peptide" evidence="3">
    <location>
        <begin position="1"/>
        <end position="27"/>
    </location>
</feature>